<evidence type="ECO:0000256" key="10">
    <source>
        <dbReference type="ARBA" id="ARBA00047984"/>
    </source>
</evidence>
<evidence type="ECO:0000256" key="7">
    <source>
        <dbReference type="ARBA" id="ARBA00022840"/>
    </source>
</evidence>
<feature type="region of interest" description="Disordered" evidence="14">
    <location>
        <begin position="658"/>
        <end position="693"/>
    </location>
</feature>
<name>A0A812EMY3_ACAPH</name>
<feature type="compositionally biased region" description="Basic residues" evidence="14">
    <location>
        <begin position="658"/>
        <end position="685"/>
    </location>
</feature>
<evidence type="ECO:0000259" key="15">
    <source>
        <dbReference type="PROSITE" id="PS51192"/>
    </source>
</evidence>
<dbReference type="SMART" id="SM00490">
    <property type="entry name" value="HELICc"/>
    <property type="match status" value="1"/>
</dbReference>
<feature type="compositionally biased region" description="Acidic residues" evidence="14">
    <location>
        <begin position="110"/>
        <end position="126"/>
    </location>
</feature>
<evidence type="ECO:0000313" key="19">
    <source>
        <dbReference type="Proteomes" id="UP000597762"/>
    </source>
</evidence>
<dbReference type="PROSITE" id="PS51192">
    <property type="entry name" value="HELICASE_ATP_BIND_1"/>
    <property type="match status" value="1"/>
</dbReference>
<dbReference type="Pfam" id="PF00271">
    <property type="entry name" value="Helicase_C"/>
    <property type="match status" value="1"/>
</dbReference>
<evidence type="ECO:0000256" key="13">
    <source>
        <dbReference type="SAM" id="Coils"/>
    </source>
</evidence>
<feature type="domain" description="Helicase C-terminal" evidence="16">
    <location>
        <begin position="397"/>
        <end position="551"/>
    </location>
</feature>
<dbReference type="CDD" id="cd17947">
    <property type="entry name" value="DEADc_DDX27"/>
    <property type="match status" value="1"/>
</dbReference>
<proteinExistence type="inferred from homology"/>
<dbReference type="CDD" id="cd18787">
    <property type="entry name" value="SF2_C_DEAD"/>
    <property type="match status" value="1"/>
</dbReference>
<keyword evidence="4 12" id="KW-0547">Nucleotide-binding</keyword>
<dbReference type="PANTHER" id="PTHR47959">
    <property type="entry name" value="ATP-DEPENDENT RNA HELICASE RHLE-RELATED"/>
    <property type="match status" value="1"/>
</dbReference>
<sequence length="793" mass="90960">MADDLESFGFVGTINDDEELKFDDETSESDEEQVVPLTKQKKKLKRKTDFNHNFQFDFTLKDESSFDADFALRHAKKKKLEVTSLDDKISKIRTEKKKSIANDKDKSVENEDWAENSDSSEEDSAEEINVADIVRDKTKKKKKSKKQDDEEKVKFDEDIDSYDENLTFQNMNLSRPILKALSAMKFDKPMPIQAATIPIALMGRDICACAVTGSGKTAAFMLPILERLLYKPKQASCTRVIILLPTRELAVQVHQVSRQLAQFTNIDICIATGGLDLKMQEAALRRGPDIVIATPGRLIDHLHNAPHFSLHTIEILVLDEADRMLDAFFAEQMKEVIRLCARQRQTMLFSATMTEEVQDLATMSLNKPVKIFINENTEVAYGLRQEFIRIRPTREGDREAIVAALASRIFSDHCIIFIQTKKQAHRMHIILGLFGINAGELHGNLSQAQRLETLKKFKESRIDVLLATDLAARGLDIEGVKTVINFTLPSTLKHYVHRVGRTARAGKRGRSVSLVGENERRILKEIVKKARTPIKARLIPQEVINKYRDKITSLEADIKAVEALEKEERELQLSEMQVNRINNMLEGNNGEQERKWFQTKKEKSLEKTKCLLDKREERVTRRKQKQLQGQKMTKKTGTPEERVQYELHKVQQCAARFSKKAQKQKRLTSFKGTSKKNKSKKKKNSQIRVKNLSKCSDMDQVMKRKKNLDLLERKKNKKNQSWKTESIFLDITFTKNCNGGSLQTPLVTIFCVHSLHDSYRSPTTSGKNDSYHQSDRMNACSVYWKTPRLINLI</sequence>
<dbReference type="AlphaFoldDB" id="A0A812EMY3"/>
<dbReference type="GO" id="GO:0016787">
    <property type="term" value="F:hydrolase activity"/>
    <property type="evidence" value="ECO:0007669"/>
    <property type="project" value="UniProtKB-KW"/>
</dbReference>
<dbReference type="Pfam" id="PF00270">
    <property type="entry name" value="DEAD"/>
    <property type="match status" value="1"/>
</dbReference>
<dbReference type="InterPro" id="IPR050079">
    <property type="entry name" value="DEAD_box_RNA_helicase"/>
</dbReference>
<dbReference type="EMBL" id="CAHIKZ030005499">
    <property type="protein sequence ID" value="CAE1327492.1"/>
    <property type="molecule type" value="Genomic_DNA"/>
</dbReference>
<comment type="similarity">
    <text evidence="9">Belongs to the DEAD box helicase family. DDX27/DRS1 subfamily.</text>
</comment>
<keyword evidence="13" id="KW-0175">Coiled coil</keyword>
<evidence type="ECO:0000256" key="2">
    <source>
        <dbReference type="ARBA" id="ARBA00012552"/>
    </source>
</evidence>
<dbReference type="GO" id="GO:0006364">
    <property type="term" value="P:rRNA processing"/>
    <property type="evidence" value="ECO:0007669"/>
    <property type="project" value="UniProtKB-ARBA"/>
</dbReference>
<comment type="catalytic activity">
    <reaction evidence="10">
        <text>ATP + H2O = ADP + phosphate + H(+)</text>
        <dbReference type="Rhea" id="RHEA:13065"/>
        <dbReference type="ChEBI" id="CHEBI:15377"/>
        <dbReference type="ChEBI" id="CHEBI:15378"/>
        <dbReference type="ChEBI" id="CHEBI:30616"/>
        <dbReference type="ChEBI" id="CHEBI:43474"/>
        <dbReference type="ChEBI" id="CHEBI:456216"/>
        <dbReference type="EC" id="3.6.4.13"/>
    </reaction>
</comment>
<feature type="domain" description="DEAD-box RNA helicase Q" evidence="17">
    <location>
        <begin position="166"/>
        <end position="194"/>
    </location>
</feature>
<keyword evidence="6 12" id="KW-0347">Helicase</keyword>
<evidence type="ECO:0000256" key="8">
    <source>
        <dbReference type="ARBA" id="ARBA00023242"/>
    </source>
</evidence>
<dbReference type="PROSITE" id="PS51195">
    <property type="entry name" value="Q_MOTIF"/>
    <property type="match status" value="1"/>
</dbReference>
<accession>A0A812EMY3</accession>
<dbReference type="GO" id="GO:0003676">
    <property type="term" value="F:nucleic acid binding"/>
    <property type="evidence" value="ECO:0007669"/>
    <property type="project" value="InterPro"/>
</dbReference>
<evidence type="ECO:0000256" key="4">
    <source>
        <dbReference type="ARBA" id="ARBA00022741"/>
    </source>
</evidence>
<evidence type="ECO:0000256" key="12">
    <source>
        <dbReference type="RuleBase" id="RU000492"/>
    </source>
</evidence>
<dbReference type="OrthoDB" id="10259843at2759"/>
<keyword evidence="8" id="KW-0539">Nucleus</keyword>
<protein>
    <recommendedName>
        <fullName evidence="2">RNA helicase</fullName>
        <ecNumber evidence="2">3.6.4.13</ecNumber>
    </recommendedName>
</protein>
<dbReference type="Gene3D" id="3.40.50.300">
    <property type="entry name" value="P-loop containing nucleotide triphosphate hydrolases"/>
    <property type="match status" value="2"/>
</dbReference>
<evidence type="ECO:0000256" key="11">
    <source>
        <dbReference type="PROSITE-ProRule" id="PRU00552"/>
    </source>
</evidence>
<feature type="short sequence motif" description="Q motif" evidence="11">
    <location>
        <begin position="166"/>
        <end position="194"/>
    </location>
</feature>
<evidence type="ECO:0000313" key="18">
    <source>
        <dbReference type="EMBL" id="CAE1327492.1"/>
    </source>
</evidence>
<dbReference type="SUPFAM" id="SSF52540">
    <property type="entry name" value="P-loop containing nucleoside triphosphate hydrolases"/>
    <property type="match status" value="2"/>
</dbReference>
<dbReference type="InterPro" id="IPR001650">
    <property type="entry name" value="Helicase_C-like"/>
</dbReference>
<keyword evidence="3" id="KW-0690">Ribosome biogenesis</keyword>
<reference evidence="18" key="1">
    <citation type="submission" date="2021-01" db="EMBL/GenBank/DDBJ databases">
        <authorList>
            <person name="Li R."/>
            <person name="Bekaert M."/>
        </authorList>
    </citation>
    <scope>NUCLEOTIDE SEQUENCE</scope>
    <source>
        <strain evidence="18">Farmed</strain>
    </source>
</reference>
<evidence type="ECO:0000256" key="3">
    <source>
        <dbReference type="ARBA" id="ARBA00022517"/>
    </source>
</evidence>
<dbReference type="InterPro" id="IPR014014">
    <property type="entry name" value="RNA_helicase_DEAD_Q_motif"/>
</dbReference>
<feature type="region of interest" description="Disordered" evidence="14">
    <location>
        <begin position="99"/>
        <end position="130"/>
    </location>
</feature>
<keyword evidence="7 12" id="KW-0067">ATP-binding</keyword>
<dbReference type="InterPro" id="IPR027417">
    <property type="entry name" value="P-loop_NTPase"/>
</dbReference>
<dbReference type="GO" id="GO:0003724">
    <property type="term" value="F:RNA helicase activity"/>
    <property type="evidence" value="ECO:0007669"/>
    <property type="project" value="UniProtKB-EC"/>
</dbReference>
<feature type="domain" description="Helicase ATP-binding" evidence="15">
    <location>
        <begin position="197"/>
        <end position="371"/>
    </location>
</feature>
<evidence type="ECO:0000256" key="5">
    <source>
        <dbReference type="ARBA" id="ARBA00022801"/>
    </source>
</evidence>
<comment type="subcellular location">
    <subcellularLocation>
        <location evidence="1">Nucleus</location>
        <location evidence="1">Nucleolus</location>
    </subcellularLocation>
</comment>
<evidence type="ECO:0000259" key="16">
    <source>
        <dbReference type="PROSITE" id="PS51194"/>
    </source>
</evidence>
<keyword evidence="19" id="KW-1185">Reference proteome</keyword>
<organism evidence="18 19">
    <name type="scientific">Acanthosepion pharaonis</name>
    <name type="common">Pharaoh cuttlefish</name>
    <name type="synonym">Sepia pharaonis</name>
    <dbReference type="NCBI Taxonomy" id="158019"/>
    <lineage>
        <taxon>Eukaryota</taxon>
        <taxon>Metazoa</taxon>
        <taxon>Spiralia</taxon>
        <taxon>Lophotrochozoa</taxon>
        <taxon>Mollusca</taxon>
        <taxon>Cephalopoda</taxon>
        <taxon>Coleoidea</taxon>
        <taxon>Decapodiformes</taxon>
        <taxon>Sepiida</taxon>
        <taxon>Sepiina</taxon>
        <taxon>Sepiidae</taxon>
        <taxon>Acanthosepion</taxon>
    </lineage>
</organism>
<dbReference type="PANTHER" id="PTHR47959:SF1">
    <property type="entry name" value="ATP-DEPENDENT RNA HELICASE DBPA"/>
    <property type="match status" value="1"/>
</dbReference>
<dbReference type="InterPro" id="IPR014001">
    <property type="entry name" value="Helicase_ATP-bd"/>
</dbReference>
<evidence type="ECO:0000259" key="17">
    <source>
        <dbReference type="PROSITE" id="PS51195"/>
    </source>
</evidence>
<dbReference type="EC" id="3.6.4.13" evidence="2"/>
<dbReference type="PROSITE" id="PS00039">
    <property type="entry name" value="DEAD_ATP_HELICASE"/>
    <property type="match status" value="1"/>
</dbReference>
<keyword evidence="5 12" id="KW-0378">Hydrolase</keyword>
<evidence type="ECO:0000256" key="9">
    <source>
        <dbReference type="ARBA" id="ARBA00043999"/>
    </source>
</evidence>
<dbReference type="GO" id="GO:0005730">
    <property type="term" value="C:nucleolus"/>
    <property type="evidence" value="ECO:0007669"/>
    <property type="project" value="UniProtKB-SubCell"/>
</dbReference>
<dbReference type="InterPro" id="IPR000629">
    <property type="entry name" value="RNA-helicase_DEAD-box_CS"/>
</dbReference>
<dbReference type="PROSITE" id="PS51194">
    <property type="entry name" value="HELICASE_CTER"/>
    <property type="match status" value="1"/>
</dbReference>
<comment type="caution">
    <text evidence="18">The sequence shown here is derived from an EMBL/GenBank/DDBJ whole genome shotgun (WGS) entry which is preliminary data.</text>
</comment>
<dbReference type="Proteomes" id="UP000597762">
    <property type="component" value="Unassembled WGS sequence"/>
</dbReference>
<evidence type="ECO:0000256" key="1">
    <source>
        <dbReference type="ARBA" id="ARBA00004604"/>
    </source>
</evidence>
<dbReference type="GO" id="GO:0005829">
    <property type="term" value="C:cytosol"/>
    <property type="evidence" value="ECO:0007669"/>
    <property type="project" value="TreeGrafter"/>
</dbReference>
<evidence type="ECO:0000256" key="6">
    <source>
        <dbReference type="ARBA" id="ARBA00022806"/>
    </source>
</evidence>
<gene>
    <name evidence="18" type="ORF">SPHA_76942</name>
</gene>
<dbReference type="GO" id="GO:0005524">
    <property type="term" value="F:ATP binding"/>
    <property type="evidence" value="ECO:0007669"/>
    <property type="project" value="UniProtKB-KW"/>
</dbReference>
<dbReference type="InterPro" id="IPR011545">
    <property type="entry name" value="DEAD/DEAH_box_helicase_dom"/>
</dbReference>
<dbReference type="FunFam" id="3.40.50.300:FF:000842">
    <property type="entry name" value="ATP-dependent RNA helicase DRS1"/>
    <property type="match status" value="1"/>
</dbReference>
<evidence type="ECO:0000256" key="14">
    <source>
        <dbReference type="SAM" id="MobiDB-lite"/>
    </source>
</evidence>
<feature type="coiled-coil region" evidence="13">
    <location>
        <begin position="544"/>
        <end position="584"/>
    </location>
</feature>
<feature type="compositionally biased region" description="Basic and acidic residues" evidence="14">
    <location>
        <begin position="99"/>
        <end position="109"/>
    </location>
</feature>
<dbReference type="SMART" id="SM00487">
    <property type="entry name" value="DEXDc"/>
    <property type="match status" value="1"/>
</dbReference>
<feature type="region of interest" description="Disordered" evidence="14">
    <location>
        <begin position="620"/>
        <end position="639"/>
    </location>
</feature>